<evidence type="ECO:0000313" key="1">
    <source>
        <dbReference type="EnsemblPlants" id="cds.evm.model.08.972"/>
    </source>
</evidence>
<evidence type="ECO:0000313" key="2">
    <source>
        <dbReference type="Proteomes" id="UP000596661"/>
    </source>
</evidence>
<dbReference type="EnsemblPlants" id="evm.model.08.972">
    <property type="protein sequence ID" value="cds.evm.model.08.972"/>
    <property type="gene ID" value="evm.TU.08.972"/>
</dbReference>
<keyword evidence="2" id="KW-1185">Reference proteome</keyword>
<dbReference type="AlphaFoldDB" id="A0A803QCY9"/>
<name>A0A803QCY9_CANSA</name>
<sequence length="93" mass="10783">MFTNDLKKALEEAKGDADQKSIRLSEMNKQLIVVDKMIKEAKIKELTKALKQKDESSLKENIALEEALVAEREAHTKDVEYHEEIIAELFYEF</sequence>
<accession>A0A803QCY9</accession>
<protein>
    <submittedName>
        <fullName evidence="1">Uncharacterized protein</fullName>
    </submittedName>
</protein>
<dbReference type="Proteomes" id="UP000596661">
    <property type="component" value="Chromosome 8"/>
</dbReference>
<proteinExistence type="predicted"/>
<dbReference type="EMBL" id="UZAU01000694">
    <property type="status" value="NOT_ANNOTATED_CDS"/>
    <property type="molecule type" value="Genomic_DNA"/>
</dbReference>
<reference evidence="1" key="2">
    <citation type="submission" date="2021-03" db="UniProtKB">
        <authorList>
            <consortium name="EnsemblPlants"/>
        </authorList>
    </citation>
    <scope>IDENTIFICATION</scope>
</reference>
<organism evidence="1 2">
    <name type="scientific">Cannabis sativa</name>
    <name type="common">Hemp</name>
    <name type="synonym">Marijuana</name>
    <dbReference type="NCBI Taxonomy" id="3483"/>
    <lineage>
        <taxon>Eukaryota</taxon>
        <taxon>Viridiplantae</taxon>
        <taxon>Streptophyta</taxon>
        <taxon>Embryophyta</taxon>
        <taxon>Tracheophyta</taxon>
        <taxon>Spermatophyta</taxon>
        <taxon>Magnoliopsida</taxon>
        <taxon>eudicotyledons</taxon>
        <taxon>Gunneridae</taxon>
        <taxon>Pentapetalae</taxon>
        <taxon>rosids</taxon>
        <taxon>fabids</taxon>
        <taxon>Rosales</taxon>
        <taxon>Cannabaceae</taxon>
        <taxon>Cannabis</taxon>
    </lineage>
</organism>
<dbReference type="Gramene" id="evm.model.08.972">
    <property type="protein sequence ID" value="cds.evm.model.08.972"/>
    <property type="gene ID" value="evm.TU.08.972"/>
</dbReference>
<reference evidence="1" key="1">
    <citation type="submission" date="2018-11" db="EMBL/GenBank/DDBJ databases">
        <authorList>
            <person name="Grassa J C."/>
        </authorList>
    </citation>
    <scope>NUCLEOTIDE SEQUENCE [LARGE SCALE GENOMIC DNA]</scope>
</reference>